<dbReference type="STRING" id="1188252.A1QC_07455"/>
<dbReference type="InterPro" id="IPR005636">
    <property type="entry name" value="DTW"/>
</dbReference>
<evidence type="ECO:0000313" key="7">
    <source>
        <dbReference type="Proteomes" id="UP000094070"/>
    </source>
</evidence>
<feature type="domain" description="DTW" evidence="5">
    <location>
        <begin position="17"/>
        <end position="208"/>
    </location>
</feature>
<protein>
    <recommendedName>
        <fullName evidence="1">tRNA-uridine aminocarboxypropyltransferase</fullName>
        <ecNumber evidence="1">2.5.1.25</ecNumber>
    </recommendedName>
</protein>
<dbReference type="OrthoDB" id="370626at2"/>
<dbReference type="EMBL" id="AJYK02000052">
    <property type="protein sequence ID" value="OEF26100.1"/>
    <property type="molecule type" value="Genomic_DNA"/>
</dbReference>
<dbReference type="AlphaFoldDB" id="A0A1E5E355"/>
<evidence type="ECO:0000256" key="2">
    <source>
        <dbReference type="ARBA" id="ARBA00022679"/>
    </source>
</evidence>
<keyword evidence="4" id="KW-0819">tRNA processing</keyword>
<evidence type="ECO:0000259" key="5">
    <source>
        <dbReference type="SMART" id="SM01144"/>
    </source>
</evidence>
<proteinExistence type="predicted"/>
<dbReference type="PANTHER" id="PTHR21392:SF1">
    <property type="entry name" value="TRNA-URIDINE AMINOCARBOXYPROPYLTRANSFERASE"/>
    <property type="match status" value="1"/>
</dbReference>
<dbReference type="eggNOG" id="COG3148">
    <property type="taxonomic scope" value="Bacteria"/>
</dbReference>
<dbReference type="Proteomes" id="UP000094070">
    <property type="component" value="Unassembled WGS sequence"/>
</dbReference>
<dbReference type="SMART" id="SM01144">
    <property type="entry name" value="DTW"/>
    <property type="match status" value="1"/>
</dbReference>
<keyword evidence="3" id="KW-0949">S-adenosyl-L-methionine</keyword>
<evidence type="ECO:0000256" key="4">
    <source>
        <dbReference type="ARBA" id="ARBA00022694"/>
    </source>
</evidence>
<evidence type="ECO:0000256" key="1">
    <source>
        <dbReference type="ARBA" id="ARBA00012386"/>
    </source>
</evidence>
<evidence type="ECO:0000313" key="6">
    <source>
        <dbReference type="EMBL" id="OEF26100.1"/>
    </source>
</evidence>
<dbReference type="EC" id="2.5.1.25" evidence="1"/>
<keyword evidence="7" id="KW-1185">Reference proteome</keyword>
<comment type="caution">
    <text evidence="6">The sequence shown here is derived from an EMBL/GenBank/DDBJ whole genome shotgun (WGS) entry which is preliminary data.</text>
</comment>
<dbReference type="GO" id="GO:0016432">
    <property type="term" value="F:tRNA-uridine aminocarboxypropyltransferase activity"/>
    <property type="evidence" value="ECO:0007669"/>
    <property type="project" value="UniProtKB-EC"/>
</dbReference>
<dbReference type="PANTHER" id="PTHR21392">
    <property type="entry name" value="TRNA-URIDINE AMINOCARBOXYPROPYLTRANSFERASE 2"/>
    <property type="match status" value="1"/>
</dbReference>
<name>A0A1E5E355_9VIBR</name>
<gene>
    <name evidence="6" type="ORF">A1QC_07455</name>
</gene>
<sequence>MSLNSDTPHIPVASSKPATLCLQCGLRYQCICSHHPKLDSAVHIALLTHPNELNRATNTGKLLTQSLANCTVHIWDRVHPPAALLEQIKHQPTYVLFPSDDAFAVSSITIQDNQQSDAVEPLFIILDSTWQEAKKMLNKSPWLAALPKVMLHTSNDSHYSLRRNQTTGHLCTCEVGMALLQQREPQRDVTPLQQYFELFLAVYEEDRNHRVWQEKGKEFL</sequence>
<dbReference type="InterPro" id="IPR039262">
    <property type="entry name" value="DTWD2/TAPT"/>
</dbReference>
<organism evidence="6 7">
    <name type="scientific">Vibrio rumoiensis 1S-45</name>
    <dbReference type="NCBI Taxonomy" id="1188252"/>
    <lineage>
        <taxon>Bacteria</taxon>
        <taxon>Pseudomonadati</taxon>
        <taxon>Pseudomonadota</taxon>
        <taxon>Gammaproteobacteria</taxon>
        <taxon>Vibrionales</taxon>
        <taxon>Vibrionaceae</taxon>
        <taxon>Vibrio</taxon>
    </lineage>
</organism>
<dbReference type="Pfam" id="PF03942">
    <property type="entry name" value="DTW"/>
    <property type="match status" value="1"/>
</dbReference>
<reference evidence="6 7" key="1">
    <citation type="journal article" date="2012" name="Science">
        <title>Ecological populations of bacteria act as socially cohesive units of antibiotic production and resistance.</title>
        <authorList>
            <person name="Cordero O.X."/>
            <person name="Wildschutte H."/>
            <person name="Kirkup B."/>
            <person name="Proehl S."/>
            <person name="Ngo L."/>
            <person name="Hussain F."/>
            <person name="Le Roux F."/>
            <person name="Mincer T."/>
            <person name="Polz M.F."/>
        </authorList>
    </citation>
    <scope>NUCLEOTIDE SEQUENCE [LARGE SCALE GENOMIC DNA]</scope>
    <source>
        <strain evidence="6 7">1S-45</strain>
    </source>
</reference>
<keyword evidence="2" id="KW-0808">Transferase</keyword>
<evidence type="ECO:0000256" key="3">
    <source>
        <dbReference type="ARBA" id="ARBA00022691"/>
    </source>
</evidence>
<dbReference type="RefSeq" id="WP_017024291.1">
    <property type="nucleotide sequence ID" value="NZ_AJYK02000052.1"/>
</dbReference>
<dbReference type="GO" id="GO:0008033">
    <property type="term" value="P:tRNA processing"/>
    <property type="evidence" value="ECO:0007669"/>
    <property type="project" value="UniProtKB-KW"/>
</dbReference>
<accession>A0A1E5E355</accession>